<sequence>MSYTSNKSYTLIPPHGGYKKLESYKTALIICEATDYFCKRWIKDLKLSSQMNGAARSGKQCIVEGSLNSGTSKKLEIKLIGNARGSFGELLEDYEDFLRFRKLKLWEKGEPRVTAIRRIAYLSNRSHESYKTHLDSDDPEVSANTLICLINQENFLLDRQLKSLESQFLKEGGITEKMYQARQSNRLDLRGGWERKNLRDRKEFLKNEKASR</sequence>
<dbReference type="EMBL" id="MGGL01000010">
    <property type="protein sequence ID" value="OGM26709.1"/>
    <property type="molecule type" value="Genomic_DNA"/>
</dbReference>
<reference evidence="1 2" key="1">
    <citation type="journal article" date="2016" name="Nat. Commun.">
        <title>Thousands of microbial genomes shed light on interconnected biogeochemical processes in an aquifer system.</title>
        <authorList>
            <person name="Anantharaman K."/>
            <person name="Brown C.T."/>
            <person name="Hug L.A."/>
            <person name="Sharon I."/>
            <person name="Castelle C.J."/>
            <person name="Probst A.J."/>
            <person name="Thomas B.C."/>
            <person name="Singh A."/>
            <person name="Wilkins M.J."/>
            <person name="Karaoz U."/>
            <person name="Brodie E.L."/>
            <person name="Williams K.H."/>
            <person name="Hubbard S.S."/>
            <person name="Banfield J.F."/>
        </authorList>
    </citation>
    <scope>NUCLEOTIDE SEQUENCE [LARGE SCALE GENOMIC DNA]</scope>
</reference>
<evidence type="ECO:0000313" key="2">
    <source>
        <dbReference type="Proteomes" id="UP000179221"/>
    </source>
</evidence>
<comment type="caution">
    <text evidence="1">The sequence shown here is derived from an EMBL/GenBank/DDBJ whole genome shotgun (WGS) entry which is preliminary data.</text>
</comment>
<protein>
    <recommendedName>
        <fullName evidence="3">Four helix bundle protein</fullName>
    </recommendedName>
</protein>
<organism evidence="1 2">
    <name type="scientific">Candidatus Woesebacteria bacterium RIFCSPHIGHO2_01_FULL_40_22</name>
    <dbReference type="NCBI Taxonomy" id="1802499"/>
    <lineage>
        <taxon>Bacteria</taxon>
        <taxon>Candidatus Woeseibacteriota</taxon>
    </lineage>
</organism>
<evidence type="ECO:0008006" key="3">
    <source>
        <dbReference type="Google" id="ProtNLM"/>
    </source>
</evidence>
<name>A0A1F7YIK0_9BACT</name>
<dbReference type="AlphaFoldDB" id="A0A1F7YIK0"/>
<proteinExistence type="predicted"/>
<dbReference type="Proteomes" id="UP000179221">
    <property type="component" value="Unassembled WGS sequence"/>
</dbReference>
<gene>
    <name evidence="1" type="ORF">A2628_04290</name>
</gene>
<dbReference type="NCBIfam" id="TIGR04258">
    <property type="entry name" value="4helix_suffix"/>
    <property type="match status" value="1"/>
</dbReference>
<dbReference type="InterPro" id="IPR026354">
    <property type="entry name" value="4helix_suffix_dom"/>
</dbReference>
<evidence type="ECO:0000313" key="1">
    <source>
        <dbReference type="EMBL" id="OGM26709.1"/>
    </source>
</evidence>
<dbReference type="InterPro" id="IPR036583">
    <property type="entry name" value="23S_rRNA_IVS_sf"/>
</dbReference>
<dbReference type="Gene3D" id="1.20.1440.60">
    <property type="entry name" value="23S rRNA-intervening sequence"/>
    <property type="match status" value="1"/>
</dbReference>
<dbReference type="SUPFAM" id="SSF158446">
    <property type="entry name" value="IVS-encoded protein-like"/>
    <property type="match status" value="1"/>
</dbReference>
<accession>A0A1F7YIK0</accession>